<feature type="transmembrane region" description="Helical" evidence="5">
    <location>
        <begin position="129"/>
        <end position="149"/>
    </location>
</feature>
<name>A0AAD3GZ72_9STRA</name>
<evidence type="ECO:0000259" key="6">
    <source>
        <dbReference type="PROSITE" id="PS50262"/>
    </source>
</evidence>
<dbReference type="GO" id="GO:0007189">
    <property type="term" value="P:adenylate cyclase-activating G protein-coupled receptor signaling pathway"/>
    <property type="evidence" value="ECO:0007669"/>
    <property type="project" value="TreeGrafter"/>
</dbReference>
<evidence type="ECO:0000256" key="3">
    <source>
        <dbReference type="ARBA" id="ARBA00022989"/>
    </source>
</evidence>
<comment type="caution">
    <text evidence="7">The sequence shown here is derived from an EMBL/GenBank/DDBJ whole genome shotgun (WGS) entry which is preliminary data.</text>
</comment>
<keyword evidence="4 5" id="KW-0472">Membrane</keyword>
<feature type="transmembrane region" description="Helical" evidence="5">
    <location>
        <begin position="188"/>
        <end position="210"/>
    </location>
</feature>
<organism evidence="7 8">
    <name type="scientific">Chaetoceros tenuissimus</name>
    <dbReference type="NCBI Taxonomy" id="426638"/>
    <lineage>
        <taxon>Eukaryota</taxon>
        <taxon>Sar</taxon>
        <taxon>Stramenopiles</taxon>
        <taxon>Ochrophyta</taxon>
        <taxon>Bacillariophyta</taxon>
        <taxon>Coscinodiscophyceae</taxon>
        <taxon>Chaetocerotophycidae</taxon>
        <taxon>Chaetocerotales</taxon>
        <taxon>Chaetocerotaceae</taxon>
        <taxon>Chaetoceros</taxon>
    </lineage>
</organism>
<gene>
    <name evidence="7" type="ORF">CTEN210_01236</name>
</gene>
<accession>A0AAD3GZ72</accession>
<reference evidence="7 8" key="1">
    <citation type="journal article" date="2021" name="Sci. Rep.">
        <title>The genome of the diatom Chaetoceros tenuissimus carries an ancient integrated fragment of an extant virus.</title>
        <authorList>
            <person name="Hongo Y."/>
            <person name="Kimura K."/>
            <person name="Takaki Y."/>
            <person name="Yoshida Y."/>
            <person name="Baba S."/>
            <person name="Kobayashi G."/>
            <person name="Nagasaki K."/>
            <person name="Hano T."/>
            <person name="Tomaru Y."/>
        </authorList>
    </citation>
    <scope>NUCLEOTIDE SEQUENCE [LARGE SCALE GENOMIC DNA]</scope>
    <source>
        <strain evidence="7 8">NIES-3715</strain>
    </source>
</reference>
<evidence type="ECO:0000313" key="7">
    <source>
        <dbReference type="EMBL" id="GFH44762.1"/>
    </source>
</evidence>
<feature type="domain" description="G-protein coupled receptors family 1 profile" evidence="6">
    <location>
        <begin position="22"/>
        <end position="322"/>
    </location>
</feature>
<dbReference type="EMBL" id="BLLK01000020">
    <property type="protein sequence ID" value="GFH44762.1"/>
    <property type="molecule type" value="Genomic_DNA"/>
</dbReference>
<feature type="transmembrane region" description="Helical" evidence="5">
    <location>
        <begin position="44"/>
        <end position="66"/>
    </location>
</feature>
<proteinExistence type="predicted"/>
<keyword evidence="3 5" id="KW-1133">Transmembrane helix</keyword>
<dbReference type="PANTHER" id="PTHR23112:SF0">
    <property type="entry name" value="TRANSMEMBRANE PROTEIN 116"/>
    <property type="match status" value="1"/>
</dbReference>
<feature type="transmembrane region" description="Helical" evidence="5">
    <location>
        <begin position="304"/>
        <end position="323"/>
    </location>
</feature>
<dbReference type="PANTHER" id="PTHR23112">
    <property type="entry name" value="G PROTEIN-COUPLED RECEPTOR 157-RELATED"/>
    <property type="match status" value="1"/>
</dbReference>
<feature type="transmembrane region" description="Helical" evidence="5">
    <location>
        <begin position="271"/>
        <end position="292"/>
    </location>
</feature>
<dbReference type="Gene3D" id="1.20.1070.10">
    <property type="entry name" value="Rhodopsin 7-helix transmembrane proteins"/>
    <property type="match status" value="1"/>
</dbReference>
<dbReference type="PROSITE" id="PS50262">
    <property type="entry name" value="G_PROTEIN_RECEP_F1_2"/>
    <property type="match status" value="1"/>
</dbReference>
<evidence type="ECO:0000256" key="5">
    <source>
        <dbReference type="SAM" id="Phobius"/>
    </source>
</evidence>
<evidence type="ECO:0000256" key="2">
    <source>
        <dbReference type="ARBA" id="ARBA00022692"/>
    </source>
</evidence>
<sequence>MSASLQAAQIIRCINAGVSCLASTFIVFMILTEPEKGLASPYSRIIFAMSISDILFSLGLFLSPFMSPTDNPDALFAMGTTESCEGIGFLFLLGVQCLLFYTVFLTYYFMRRIKYKITPQNFAKKEERYFHCAFIVLSLGVAVTAAATGSINSQAHGSLCGLGSYPENCVHSDELVCERGGESSSRILVLYSGIFGAISFLALIGILALCTHHVYRVESKLTIPAREIGDRSSLRVRRVIIQEEQPNEAVAANRRHQRRLILTKQAFNQSVLYILAFFIVYLAPMIGIFQVQVANILEEPEWRFWLSSVITPLGGIFNILIYTRPKVLKLRERYPDVIWIRLFVVIVLTGGEVPSIADLRTQIPARNESNHPPRNQAEANNADVDQQPQYDLHHAEVNGNVQHASSNVGMDDLDIIGNQNESNELSYDIDVSAASDLLSFMEESRYGYFSVFERRAPHRR</sequence>
<feature type="transmembrane region" description="Helical" evidence="5">
    <location>
        <begin position="86"/>
        <end position="109"/>
    </location>
</feature>
<protein>
    <recommendedName>
        <fullName evidence="6">G-protein coupled receptors family 1 profile domain-containing protein</fullName>
    </recommendedName>
</protein>
<feature type="transmembrane region" description="Helical" evidence="5">
    <location>
        <begin position="6"/>
        <end position="32"/>
    </location>
</feature>
<dbReference type="InterPro" id="IPR017452">
    <property type="entry name" value="GPCR_Rhodpsn_7TM"/>
</dbReference>
<keyword evidence="2 5" id="KW-0812">Transmembrane</keyword>
<evidence type="ECO:0000256" key="1">
    <source>
        <dbReference type="ARBA" id="ARBA00004141"/>
    </source>
</evidence>
<dbReference type="SUPFAM" id="SSF81321">
    <property type="entry name" value="Family A G protein-coupled receptor-like"/>
    <property type="match status" value="1"/>
</dbReference>
<dbReference type="Proteomes" id="UP001054902">
    <property type="component" value="Unassembled WGS sequence"/>
</dbReference>
<dbReference type="AlphaFoldDB" id="A0AAD3GZ72"/>
<comment type="subcellular location">
    <subcellularLocation>
        <location evidence="1">Membrane</location>
        <topology evidence="1">Multi-pass membrane protein</topology>
    </subcellularLocation>
</comment>
<evidence type="ECO:0000313" key="8">
    <source>
        <dbReference type="Proteomes" id="UP001054902"/>
    </source>
</evidence>
<keyword evidence="8" id="KW-1185">Reference proteome</keyword>
<dbReference type="GO" id="GO:0005886">
    <property type="term" value="C:plasma membrane"/>
    <property type="evidence" value="ECO:0007669"/>
    <property type="project" value="TreeGrafter"/>
</dbReference>
<dbReference type="GO" id="GO:0004930">
    <property type="term" value="F:G protein-coupled receptor activity"/>
    <property type="evidence" value="ECO:0007669"/>
    <property type="project" value="TreeGrafter"/>
</dbReference>
<evidence type="ECO:0000256" key="4">
    <source>
        <dbReference type="ARBA" id="ARBA00023136"/>
    </source>
</evidence>